<reference evidence="1" key="1">
    <citation type="submission" date="2021-10" db="EMBL/GenBank/DDBJ databases">
        <title>Gramella sp. ASW11-100T, isolated from marine sediment.</title>
        <authorList>
            <person name="Xia C."/>
        </authorList>
    </citation>
    <scope>NUCLEOTIDE SEQUENCE</scope>
    <source>
        <strain evidence="1">ASW11-100</strain>
    </source>
</reference>
<organism evidence="1 2">
    <name type="scientific">Christiangramia sediminis</name>
    <dbReference type="NCBI Taxonomy" id="2881336"/>
    <lineage>
        <taxon>Bacteria</taxon>
        <taxon>Pseudomonadati</taxon>
        <taxon>Bacteroidota</taxon>
        <taxon>Flavobacteriia</taxon>
        <taxon>Flavobacteriales</taxon>
        <taxon>Flavobacteriaceae</taxon>
        <taxon>Christiangramia</taxon>
    </lineage>
</organism>
<sequence>MEPYKEKLIMTYRELLKFDEQLLERIINVGMTGELAEINETFQKNDIFQFDKEMFRGTKDQNLNLLLDLHDNLEDTMNSFVNINNITQEELDDFEE</sequence>
<dbReference type="Proteomes" id="UP001139414">
    <property type="component" value="Unassembled WGS sequence"/>
</dbReference>
<comment type="caution">
    <text evidence="1">The sequence shown here is derived from an EMBL/GenBank/DDBJ whole genome shotgun (WGS) entry which is preliminary data.</text>
</comment>
<evidence type="ECO:0000313" key="2">
    <source>
        <dbReference type="Proteomes" id="UP001139414"/>
    </source>
</evidence>
<evidence type="ECO:0000313" key="1">
    <source>
        <dbReference type="EMBL" id="MCB7481608.1"/>
    </source>
</evidence>
<accession>A0A9X1RWD8</accession>
<protein>
    <submittedName>
        <fullName evidence="1">Uncharacterized protein</fullName>
    </submittedName>
</protein>
<dbReference type="AlphaFoldDB" id="A0A9X1RWD8"/>
<gene>
    <name evidence="1" type="ORF">LGQ90_10085</name>
</gene>
<dbReference type="RefSeq" id="WP_229340728.1">
    <property type="nucleotide sequence ID" value="NZ_JAJBZG010000005.1"/>
</dbReference>
<name>A0A9X1RWD8_9FLAO</name>
<keyword evidence="2" id="KW-1185">Reference proteome</keyword>
<proteinExistence type="predicted"/>
<dbReference type="EMBL" id="JAJBZG010000005">
    <property type="protein sequence ID" value="MCB7481608.1"/>
    <property type="molecule type" value="Genomic_DNA"/>
</dbReference>